<name>A0A2M4D8J0_ANODA</name>
<proteinExistence type="predicted"/>
<organism evidence="1">
    <name type="scientific">Anopheles darlingi</name>
    <name type="common">Mosquito</name>
    <dbReference type="NCBI Taxonomy" id="43151"/>
    <lineage>
        <taxon>Eukaryota</taxon>
        <taxon>Metazoa</taxon>
        <taxon>Ecdysozoa</taxon>
        <taxon>Arthropoda</taxon>
        <taxon>Hexapoda</taxon>
        <taxon>Insecta</taxon>
        <taxon>Pterygota</taxon>
        <taxon>Neoptera</taxon>
        <taxon>Endopterygota</taxon>
        <taxon>Diptera</taxon>
        <taxon>Nematocera</taxon>
        <taxon>Culicoidea</taxon>
        <taxon>Culicidae</taxon>
        <taxon>Anophelinae</taxon>
        <taxon>Anopheles</taxon>
    </lineage>
</organism>
<protein>
    <submittedName>
        <fullName evidence="1">Putative secreted protein</fullName>
    </submittedName>
</protein>
<evidence type="ECO:0000313" key="1">
    <source>
        <dbReference type="EMBL" id="MBW73904.1"/>
    </source>
</evidence>
<dbReference type="EMBL" id="GGFL01009726">
    <property type="protein sequence ID" value="MBW73904.1"/>
    <property type="molecule type" value="Transcribed_RNA"/>
</dbReference>
<dbReference type="AlphaFoldDB" id="A0A2M4D8J0"/>
<reference evidence="1" key="1">
    <citation type="submission" date="2018-01" db="EMBL/GenBank/DDBJ databases">
        <title>An insight into the sialome of Amazonian anophelines.</title>
        <authorList>
            <person name="Ribeiro J.M."/>
            <person name="Scarpassa V."/>
            <person name="Calvo E."/>
        </authorList>
    </citation>
    <scope>NUCLEOTIDE SEQUENCE</scope>
</reference>
<sequence>MMMKMMATRRRVGFLICFSQSARTAPVKVLRNVYEAFLTKVSEGPMRLLYAIERGIESEGTDTGASQNGAYNRT</sequence>
<accession>A0A2M4D8J0</accession>